<dbReference type="InterPro" id="IPR036855">
    <property type="entry name" value="Znf_CCCH_sf"/>
</dbReference>
<feature type="region of interest" description="Disordered" evidence="7">
    <location>
        <begin position="148"/>
        <end position="168"/>
    </location>
</feature>
<dbReference type="InterPro" id="IPR000571">
    <property type="entry name" value="Znf_CCCH"/>
</dbReference>
<dbReference type="PROSITE" id="PS50103">
    <property type="entry name" value="ZF_C3H1"/>
    <property type="match status" value="1"/>
</dbReference>
<dbReference type="SMART" id="SM00360">
    <property type="entry name" value="RRM"/>
    <property type="match status" value="2"/>
</dbReference>
<evidence type="ECO:0000313" key="10">
    <source>
        <dbReference type="Proteomes" id="UP001558652"/>
    </source>
</evidence>
<dbReference type="GO" id="GO:0008270">
    <property type="term" value="F:zinc ion binding"/>
    <property type="evidence" value="ECO:0007669"/>
    <property type="project" value="UniProtKB-KW"/>
</dbReference>
<keyword evidence="4" id="KW-0694">RNA-binding</keyword>
<dbReference type="InterPro" id="IPR012677">
    <property type="entry name" value="Nucleotide-bd_a/b_plait_sf"/>
</dbReference>
<feature type="region of interest" description="Disordered" evidence="7">
    <location>
        <begin position="424"/>
        <end position="447"/>
    </location>
</feature>
<proteinExistence type="predicted"/>
<evidence type="ECO:0000256" key="5">
    <source>
        <dbReference type="PROSITE-ProRule" id="PRU00723"/>
    </source>
</evidence>
<dbReference type="SUPFAM" id="SSF90229">
    <property type="entry name" value="CCCH zinc finger"/>
    <property type="match status" value="1"/>
</dbReference>
<keyword evidence="6" id="KW-0175">Coiled coil</keyword>
<gene>
    <name evidence="9" type="ORF">AAG570_004218</name>
</gene>
<organism evidence="9 10">
    <name type="scientific">Ranatra chinensis</name>
    <dbReference type="NCBI Taxonomy" id="642074"/>
    <lineage>
        <taxon>Eukaryota</taxon>
        <taxon>Metazoa</taxon>
        <taxon>Ecdysozoa</taxon>
        <taxon>Arthropoda</taxon>
        <taxon>Hexapoda</taxon>
        <taxon>Insecta</taxon>
        <taxon>Pterygota</taxon>
        <taxon>Neoptera</taxon>
        <taxon>Paraneoptera</taxon>
        <taxon>Hemiptera</taxon>
        <taxon>Heteroptera</taxon>
        <taxon>Panheteroptera</taxon>
        <taxon>Nepomorpha</taxon>
        <taxon>Nepidae</taxon>
        <taxon>Ranatrinae</taxon>
        <taxon>Ranatra</taxon>
    </lineage>
</organism>
<protein>
    <recommendedName>
        <fullName evidence="8">C3H1-type domain-containing protein</fullName>
    </recommendedName>
</protein>
<evidence type="ECO:0000256" key="2">
    <source>
        <dbReference type="ARBA" id="ARBA00022771"/>
    </source>
</evidence>
<dbReference type="Proteomes" id="UP001558652">
    <property type="component" value="Unassembled WGS sequence"/>
</dbReference>
<evidence type="ECO:0000256" key="6">
    <source>
        <dbReference type="SAM" id="Coils"/>
    </source>
</evidence>
<dbReference type="InterPro" id="IPR045137">
    <property type="entry name" value="RBM26/27"/>
</dbReference>
<dbReference type="InterPro" id="IPR035979">
    <property type="entry name" value="RBD_domain_sf"/>
</dbReference>
<feature type="coiled-coil region" evidence="6">
    <location>
        <begin position="599"/>
        <end position="734"/>
    </location>
</feature>
<evidence type="ECO:0000256" key="4">
    <source>
        <dbReference type="ARBA" id="ARBA00022884"/>
    </source>
</evidence>
<dbReference type="Pfam" id="PF14605">
    <property type="entry name" value="Nup35_RRM_2"/>
    <property type="match status" value="1"/>
</dbReference>
<feature type="compositionally biased region" description="Acidic residues" evidence="7">
    <location>
        <begin position="917"/>
        <end position="932"/>
    </location>
</feature>
<evidence type="ECO:0000256" key="3">
    <source>
        <dbReference type="ARBA" id="ARBA00022833"/>
    </source>
</evidence>
<reference evidence="9 10" key="1">
    <citation type="submission" date="2024-07" db="EMBL/GenBank/DDBJ databases">
        <title>Chromosome-level genome assembly of the water stick insect Ranatra chinensis (Heteroptera: Nepidae).</title>
        <authorList>
            <person name="Liu X."/>
        </authorList>
    </citation>
    <scope>NUCLEOTIDE SEQUENCE [LARGE SCALE GENOMIC DNA]</scope>
    <source>
        <strain evidence="9">Cailab_2021Rc</strain>
        <tissue evidence="9">Muscle</tissue>
    </source>
</reference>
<dbReference type="GO" id="GO:0003723">
    <property type="term" value="F:RNA binding"/>
    <property type="evidence" value="ECO:0007669"/>
    <property type="project" value="UniProtKB-KW"/>
</dbReference>
<dbReference type="SUPFAM" id="SSF54928">
    <property type="entry name" value="RNA-binding domain, RBD"/>
    <property type="match status" value="2"/>
</dbReference>
<keyword evidence="1 5" id="KW-0479">Metal-binding</keyword>
<feature type="region of interest" description="Disordered" evidence="7">
    <location>
        <begin position="547"/>
        <end position="574"/>
    </location>
</feature>
<feature type="region of interest" description="Disordered" evidence="7">
    <location>
        <begin position="912"/>
        <end position="932"/>
    </location>
</feature>
<dbReference type="FunFam" id="3.30.70.330:FF:000208">
    <property type="entry name" value="RNA-binding protein 27 isoform X2"/>
    <property type="match status" value="1"/>
</dbReference>
<feature type="domain" description="C3H1-type" evidence="8">
    <location>
        <begin position="303"/>
        <end position="331"/>
    </location>
</feature>
<keyword evidence="2 5" id="KW-0863">Zinc-finger</keyword>
<sequence>MSGMVKNSRCDADPAALAKYVYALVKKDKPVDDLKASMIEQLEVFLQKETHGFVELLFRTLETQVYDTKEEPQPIITASPTIPAAAAKGAMPDVDLREPLPAPTDEIDRKIPIKEPVLIVALLRHSFLHCSTPYDRIGCRKRKREAGEVEEGVHQLHQKGGGRGQGHMKEGGHVQEIGIGPGPGETRVHPPADMRGGEHTLSHLSGGILVRGHLPTKGGGTGTGRHLVLAPGLVPDLEHVQGVLLDSLHLKFFLSCLDTIERKDVNIVPPARDPHHGDTDLRLGAASQSIQSVVAVPTEIPPTYPTRRCRDFDEKGFCMRGDLCPYDHGTDPVILEDVGVMYNGSGPTQPPLAPPTHPGHPTVDSLHLTAPPIRPPQPITTNLLVRGSMARGVMGRGNFGPHQRELINVVTGGGPPYRNPRPHANTGMDVSDGRITTGIDNGKRGGGFDFNRLGASRMPRPPLPIISGNSSLQLKKVPVGVNNITHLNNHFSKFGKILKIQVGFEGDPESALITFSNHTEANIAYKSTEAVLNNRFIRVYWYNPNNNNNSNSNNNNENKQENMPPTPRPSVLERLGAPPAKVLNNLQPSAIVQQEEKVVADALKKKEEEEIIKEKKKKQEEARKQQGLKLNADLRKRKQELLEKQLNQQKLLINRLEAENTSSDQKVAIMGTVKTLQDSIENLRKDLELTVKATFTKTKGILTKEHLDLVKKTREETQRELLDAELDLHNRQHEGKDTIELKKKVADLKLKAFSLGVSPLVPRSTPYVRGRGTFRARGRGRGSRFIYSGSYDHNVVDHRPTKLLVSGYEQDDKADVLAHFAQYGEIADYISDDATPSLVLNFKLRKEAEVAITKGRNFQDRLLSVTWATHNHTIRSGVATKNHRSVMVVDEEGVEDVLEEADDEEEIVGLMSPDALLQDEEEDDEEDRSWRR</sequence>
<evidence type="ECO:0000313" key="9">
    <source>
        <dbReference type="EMBL" id="KAL1117905.1"/>
    </source>
</evidence>
<dbReference type="AlphaFoldDB" id="A0ABD0YRS0"/>
<name>A0ABD0YRS0_9HEMI</name>
<keyword evidence="3 5" id="KW-0862">Zinc</keyword>
<dbReference type="Pfam" id="PF00642">
    <property type="entry name" value="zf-CCCH"/>
    <property type="match status" value="1"/>
</dbReference>
<dbReference type="EMBL" id="JBFDAA010000015">
    <property type="protein sequence ID" value="KAL1117905.1"/>
    <property type="molecule type" value="Genomic_DNA"/>
</dbReference>
<feature type="compositionally biased region" description="Low complexity" evidence="7">
    <location>
        <begin position="547"/>
        <end position="557"/>
    </location>
</feature>
<dbReference type="Gene3D" id="3.30.70.330">
    <property type="match status" value="2"/>
</dbReference>
<dbReference type="CDD" id="cd12257">
    <property type="entry name" value="RRM1_RBM26_like"/>
    <property type="match status" value="1"/>
</dbReference>
<comment type="caution">
    <text evidence="9">The sequence shown here is derived from an EMBL/GenBank/DDBJ whole genome shotgun (WGS) entry which is preliminary data.</text>
</comment>
<evidence type="ECO:0000259" key="8">
    <source>
        <dbReference type="PROSITE" id="PS50103"/>
    </source>
</evidence>
<keyword evidence="10" id="KW-1185">Reference proteome</keyword>
<accession>A0ABD0YRS0</accession>
<evidence type="ECO:0000256" key="1">
    <source>
        <dbReference type="ARBA" id="ARBA00022723"/>
    </source>
</evidence>
<feature type="zinc finger region" description="C3H1-type" evidence="5">
    <location>
        <begin position="303"/>
        <end position="331"/>
    </location>
</feature>
<evidence type="ECO:0000256" key="7">
    <source>
        <dbReference type="SAM" id="MobiDB-lite"/>
    </source>
</evidence>
<dbReference type="PANTHER" id="PTHR14398">
    <property type="entry name" value="RNA RECOGNITION RRM/RNP DOMAIN"/>
    <property type="match status" value="1"/>
</dbReference>
<dbReference type="PANTHER" id="PTHR14398:SF0">
    <property type="entry name" value="ZINC FINGER PROTEIN SWM"/>
    <property type="match status" value="1"/>
</dbReference>
<dbReference type="InterPro" id="IPR000504">
    <property type="entry name" value="RRM_dom"/>
</dbReference>
<dbReference type="SMART" id="SM00356">
    <property type="entry name" value="ZnF_C3H1"/>
    <property type="match status" value="1"/>
</dbReference>